<keyword evidence="3" id="KW-1185">Reference proteome</keyword>
<accession>F4FYQ2</accession>
<dbReference type="HOGENOM" id="CLU_509631_0_0_2"/>
<dbReference type="Proteomes" id="UP000007812">
    <property type="component" value="Chromosome"/>
</dbReference>
<keyword evidence="1" id="KW-1133">Transmembrane helix</keyword>
<dbReference type="STRING" id="1006006.Mcup_0182"/>
<dbReference type="EMBL" id="CP002656">
    <property type="protein sequence ID" value="AEB94291.1"/>
    <property type="molecule type" value="Genomic_DNA"/>
</dbReference>
<evidence type="ECO:0000313" key="2">
    <source>
        <dbReference type="EMBL" id="AEB94291.1"/>
    </source>
</evidence>
<name>F4FYQ2_METCR</name>
<feature type="transmembrane region" description="Helical" evidence="1">
    <location>
        <begin position="236"/>
        <end position="255"/>
    </location>
</feature>
<dbReference type="AlphaFoldDB" id="F4FYQ2"/>
<dbReference type="PANTHER" id="PTHR35402">
    <property type="entry name" value="INTEGRAL MEMBRANE PROTEIN-RELATED"/>
    <property type="match status" value="1"/>
</dbReference>
<evidence type="ECO:0000313" key="3">
    <source>
        <dbReference type="Proteomes" id="UP000007812"/>
    </source>
</evidence>
<feature type="transmembrane region" description="Helical" evidence="1">
    <location>
        <begin position="320"/>
        <end position="339"/>
    </location>
</feature>
<dbReference type="eggNOG" id="arCOG01815">
    <property type="taxonomic scope" value="Archaea"/>
</dbReference>
<dbReference type="OrthoDB" id="34765at2157"/>
<dbReference type="RefSeq" id="WP_013736791.1">
    <property type="nucleotide sequence ID" value="NC_015435.1"/>
</dbReference>
<dbReference type="GeneID" id="10492377"/>
<keyword evidence="1" id="KW-0472">Membrane</keyword>
<reference evidence="2 3" key="1">
    <citation type="journal article" date="2011" name="J. Bacteriol.">
        <title>Complete genome sequence of Metallosphaera cuprina, a metal sulfide-oxidizing archaeon from a hot spring.</title>
        <authorList>
            <person name="Liu L.J."/>
            <person name="You X.Y."/>
            <person name="Zheng H."/>
            <person name="Wang S."/>
            <person name="Jiang C.Y."/>
            <person name="Liu S.J."/>
        </authorList>
    </citation>
    <scope>NUCLEOTIDE SEQUENCE [LARGE SCALE GENOMIC DNA]</scope>
    <source>
        <strain evidence="2 3">Ar-4</strain>
    </source>
</reference>
<dbReference type="InterPro" id="IPR056569">
    <property type="entry name" value="ArlJ-like"/>
</dbReference>
<feature type="transmembrane region" description="Helical" evidence="1">
    <location>
        <begin position="512"/>
        <end position="532"/>
    </location>
</feature>
<keyword evidence="1" id="KW-0812">Transmembrane</keyword>
<dbReference type="PANTHER" id="PTHR35402:SF1">
    <property type="entry name" value="TYPE II SECRETION SYSTEM PROTEIN GSPF DOMAIN-CONTAINING PROTEIN"/>
    <property type="match status" value="1"/>
</dbReference>
<feature type="transmembrane region" description="Helical" evidence="1">
    <location>
        <begin position="297"/>
        <end position="314"/>
    </location>
</feature>
<evidence type="ECO:0000256" key="1">
    <source>
        <dbReference type="SAM" id="Phobius"/>
    </source>
</evidence>
<evidence type="ECO:0008006" key="4">
    <source>
        <dbReference type="Google" id="ProtNLM"/>
    </source>
</evidence>
<sequence>MLRVPFSRRNLYNISDKIARLIGSIGDLYPLDRVSSYKIFYNIIKGSIEVYGGDLGKIKRMANQSWLLLFISIGLEIYILYHFGIQFITLIIAIIMIYLSPVFYTKLKEAEYLAKLKQEAQSFSILVYLNSTLGKSLAESFNDISKSTFFSALHKELELINKYILFNGDTFNEAIQRRIRLLKNHLISKIYSTAISSQFKGISTTLRSLELIKELLNSSKESFNSYVSRSLEITEIMFSIFLLLPIVTIGFQSFSMSGQNTVGNLDLLIIPLFFAPLLYLWISNVQPKMGTRVRMSKYQVIGIALSSFIFLLKLSLLYKFLIVMIIIQIILFPTFLDIINQEKVLSDFPILLREISDFSRLGYGIKLAIKRIDLNRNNFQRATIRFLENIRENINKGRGMTQTYVKNEQIDAFLEILEILDRKGIEGMTVIQELSDLSDSMISARQKLRRDLQSFNVLALITPVLLWFATTSIGSIAHISTGTLNIIDLAYSLTLTALYSKISRFSIVNPPVFIAVAITTIILSLIPGSLILGL</sequence>
<proteinExistence type="predicted"/>
<dbReference type="PATRIC" id="fig|1006006.8.peg.183"/>
<feature type="transmembrane region" description="Helical" evidence="1">
    <location>
        <begin position="267"/>
        <end position="285"/>
    </location>
</feature>
<dbReference type="KEGG" id="mcn:Mcup_0182"/>
<organism evidence="2 3">
    <name type="scientific">Metallosphaera cuprina (strain Ar-4)</name>
    <dbReference type="NCBI Taxonomy" id="1006006"/>
    <lineage>
        <taxon>Archaea</taxon>
        <taxon>Thermoproteota</taxon>
        <taxon>Thermoprotei</taxon>
        <taxon>Sulfolobales</taxon>
        <taxon>Sulfolobaceae</taxon>
        <taxon>Metallosphaera</taxon>
    </lineage>
</organism>
<dbReference type="NCBIfam" id="NF046075">
    <property type="entry name" value="UpsF"/>
    <property type="match status" value="1"/>
</dbReference>
<protein>
    <recommendedName>
        <fullName evidence="4">Type II secretion system protein</fullName>
    </recommendedName>
</protein>
<gene>
    <name evidence="2" type="ordered locus">Mcup_0182</name>
</gene>
<feature type="transmembrane region" description="Helical" evidence="1">
    <location>
        <begin position="455"/>
        <end position="477"/>
    </location>
</feature>
<feature type="transmembrane region" description="Helical" evidence="1">
    <location>
        <begin position="87"/>
        <end position="107"/>
    </location>
</feature>
<feature type="transmembrane region" description="Helical" evidence="1">
    <location>
        <begin position="65"/>
        <end position="81"/>
    </location>
</feature>